<dbReference type="GO" id="GO:0006352">
    <property type="term" value="P:DNA-templated transcription initiation"/>
    <property type="evidence" value="ECO:0007669"/>
    <property type="project" value="InterPro"/>
</dbReference>
<dbReference type="Pfam" id="PF08281">
    <property type="entry name" value="Sigma70_r4_2"/>
    <property type="match status" value="1"/>
</dbReference>
<feature type="domain" description="RNA polymerase sigma factor 70 region 4 type 2" evidence="6">
    <location>
        <begin position="124"/>
        <end position="174"/>
    </location>
</feature>
<reference evidence="7 8" key="1">
    <citation type="submission" date="2019-07" db="EMBL/GenBank/DDBJ databases">
        <title>Genome sequencing for Formosa sp. PS13.</title>
        <authorList>
            <person name="Park S.-J."/>
        </authorList>
    </citation>
    <scope>NUCLEOTIDE SEQUENCE [LARGE SCALE GENOMIC DNA]</scope>
    <source>
        <strain evidence="7 8">PS13</strain>
    </source>
</reference>
<sequence>MNNPNKTGKNTEIIAIKKSDKKVFIKMVESHYDELYVYSKSLCRDELLAKDLVQDVFFKLWEKRESLNTDTLLKGWLYKAIKNKYLDHIKKHSRETFFLEKTFSDTLSTVVQQDYNENLDRKLELLEQEIQVLPKKCKQVLIMSKKEGLTNIEIANYLGVSLKTVEGHLTKAFKILKDNLNGKYQFLFTFLSFNKKH</sequence>
<evidence type="ECO:0000256" key="2">
    <source>
        <dbReference type="ARBA" id="ARBA00023015"/>
    </source>
</evidence>
<evidence type="ECO:0000313" key="8">
    <source>
        <dbReference type="Proteomes" id="UP000319209"/>
    </source>
</evidence>
<dbReference type="PANTHER" id="PTHR43133">
    <property type="entry name" value="RNA POLYMERASE ECF-TYPE SIGMA FACTO"/>
    <property type="match status" value="1"/>
</dbReference>
<organism evidence="7 8">
    <name type="scientific">Formosa sediminum</name>
    <dbReference type="NCBI Taxonomy" id="2594004"/>
    <lineage>
        <taxon>Bacteria</taxon>
        <taxon>Pseudomonadati</taxon>
        <taxon>Bacteroidota</taxon>
        <taxon>Flavobacteriia</taxon>
        <taxon>Flavobacteriales</taxon>
        <taxon>Flavobacteriaceae</taxon>
        <taxon>Formosa</taxon>
    </lineage>
</organism>
<dbReference type="Gene3D" id="1.10.1740.10">
    <property type="match status" value="1"/>
</dbReference>
<dbReference type="PANTHER" id="PTHR43133:SF46">
    <property type="entry name" value="RNA POLYMERASE SIGMA-70 FACTOR ECF SUBFAMILY"/>
    <property type="match status" value="1"/>
</dbReference>
<dbReference type="InterPro" id="IPR007627">
    <property type="entry name" value="RNA_pol_sigma70_r2"/>
</dbReference>
<dbReference type="InterPro" id="IPR014284">
    <property type="entry name" value="RNA_pol_sigma-70_dom"/>
</dbReference>
<evidence type="ECO:0000259" key="5">
    <source>
        <dbReference type="Pfam" id="PF04542"/>
    </source>
</evidence>
<name>A0A516GTR2_9FLAO</name>
<protein>
    <submittedName>
        <fullName evidence="7">Sigma-70 family RNA polymerase sigma factor</fullName>
    </submittedName>
</protein>
<dbReference type="InterPro" id="IPR013249">
    <property type="entry name" value="RNA_pol_sigma70_r4_t2"/>
</dbReference>
<evidence type="ECO:0000313" key="7">
    <source>
        <dbReference type="EMBL" id="QDO94903.1"/>
    </source>
</evidence>
<dbReference type="AlphaFoldDB" id="A0A516GTR2"/>
<dbReference type="KEGG" id="fop:FNB79_13310"/>
<keyword evidence="8" id="KW-1185">Reference proteome</keyword>
<evidence type="ECO:0000259" key="6">
    <source>
        <dbReference type="Pfam" id="PF08281"/>
    </source>
</evidence>
<dbReference type="InterPro" id="IPR013324">
    <property type="entry name" value="RNA_pol_sigma_r3/r4-like"/>
</dbReference>
<comment type="similarity">
    <text evidence="1">Belongs to the sigma-70 factor family. ECF subfamily.</text>
</comment>
<evidence type="ECO:0000256" key="3">
    <source>
        <dbReference type="ARBA" id="ARBA00023082"/>
    </source>
</evidence>
<dbReference type="OrthoDB" id="1100095at2"/>
<dbReference type="InterPro" id="IPR039425">
    <property type="entry name" value="RNA_pol_sigma-70-like"/>
</dbReference>
<dbReference type="EMBL" id="CP041637">
    <property type="protein sequence ID" value="QDO94903.1"/>
    <property type="molecule type" value="Genomic_DNA"/>
</dbReference>
<dbReference type="GO" id="GO:0003677">
    <property type="term" value="F:DNA binding"/>
    <property type="evidence" value="ECO:0007669"/>
    <property type="project" value="InterPro"/>
</dbReference>
<dbReference type="Proteomes" id="UP000319209">
    <property type="component" value="Chromosome"/>
</dbReference>
<dbReference type="InterPro" id="IPR036388">
    <property type="entry name" value="WH-like_DNA-bd_sf"/>
</dbReference>
<dbReference type="Pfam" id="PF04542">
    <property type="entry name" value="Sigma70_r2"/>
    <property type="match status" value="1"/>
</dbReference>
<dbReference type="Gene3D" id="1.10.10.10">
    <property type="entry name" value="Winged helix-like DNA-binding domain superfamily/Winged helix DNA-binding domain"/>
    <property type="match status" value="1"/>
</dbReference>
<proteinExistence type="inferred from homology"/>
<dbReference type="NCBIfam" id="TIGR02937">
    <property type="entry name" value="sigma70-ECF"/>
    <property type="match status" value="1"/>
</dbReference>
<evidence type="ECO:0000256" key="1">
    <source>
        <dbReference type="ARBA" id="ARBA00010641"/>
    </source>
</evidence>
<keyword evidence="2" id="KW-0805">Transcription regulation</keyword>
<evidence type="ECO:0000256" key="4">
    <source>
        <dbReference type="ARBA" id="ARBA00023163"/>
    </source>
</evidence>
<dbReference type="GO" id="GO:0016987">
    <property type="term" value="F:sigma factor activity"/>
    <property type="evidence" value="ECO:0007669"/>
    <property type="project" value="UniProtKB-KW"/>
</dbReference>
<gene>
    <name evidence="7" type="ORF">FNB79_13310</name>
</gene>
<keyword evidence="3" id="KW-0731">Sigma factor</keyword>
<dbReference type="RefSeq" id="WP_143381778.1">
    <property type="nucleotide sequence ID" value="NZ_CP041637.1"/>
</dbReference>
<dbReference type="SUPFAM" id="SSF88659">
    <property type="entry name" value="Sigma3 and sigma4 domains of RNA polymerase sigma factors"/>
    <property type="match status" value="1"/>
</dbReference>
<accession>A0A516GTR2</accession>
<dbReference type="SUPFAM" id="SSF88946">
    <property type="entry name" value="Sigma2 domain of RNA polymerase sigma factors"/>
    <property type="match status" value="1"/>
</dbReference>
<keyword evidence="4" id="KW-0804">Transcription</keyword>
<feature type="domain" description="RNA polymerase sigma-70 region 2" evidence="5">
    <location>
        <begin position="27"/>
        <end position="94"/>
    </location>
</feature>
<dbReference type="InterPro" id="IPR013325">
    <property type="entry name" value="RNA_pol_sigma_r2"/>
</dbReference>